<reference evidence="1 2" key="1">
    <citation type="submission" date="2007-08" db="EMBL/GenBank/DDBJ databases">
        <authorList>
            <consortium name="The Vibrio harveyi Genome Sequencing Project"/>
            <person name="Bassler B."/>
            <person name="Clifton S.W."/>
            <person name="Fulton L."/>
            <person name="Delehaunty K."/>
            <person name="Fronick C."/>
            <person name="Harrison M."/>
            <person name="Markivic C."/>
            <person name="Fulton R."/>
            <person name="Tin-Wollam A.-M."/>
            <person name="Shah N."/>
            <person name="Pepin K."/>
            <person name="Nash W."/>
            <person name="Thiruvilangam P."/>
            <person name="Bhonagiri V."/>
            <person name="Waters C."/>
            <person name="Tu K.C."/>
            <person name="Irgon J."/>
            <person name="Wilson R.K."/>
        </authorList>
    </citation>
    <scope>NUCLEOTIDE SEQUENCE [LARGE SCALE GENOMIC DNA]</scope>
    <source>
        <strain evidence="2">ATCC BAA-1116 / BB120</strain>
    </source>
</reference>
<organism evidence="1 2">
    <name type="scientific">Vibrio campbellii (strain ATCC BAA-1116)</name>
    <dbReference type="NCBI Taxonomy" id="2902295"/>
    <lineage>
        <taxon>Bacteria</taxon>
        <taxon>Pseudomonadati</taxon>
        <taxon>Pseudomonadota</taxon>
        <taxon>Gammaproteobacteria</taxon>
        <taxon>Vibrionales</taxon>
        <taxon>Vibrionaceae</taxon>
        <taxon>Vibrio</taxon>
    </lineage>
</organism>
<sequence>MKIKGFIGVYYFGDRKKNEYINMRIKMMEQ</sequence>
<protein>
    <submittedName>
        <fullName evidence="1">Uncharacterized protein</fullName>
    </submittedName>
</protein>
<name>A7MV29_VIBC1</name>
<accession>A7MV29</accession>
<dbReference type="PATRIC" id="fig|338187.36.peg.1424"/>
<proteinExistence type="predicted"/>
<evidence type="ECO:0000313" key="2">
    <source>
        <dbReference type="Proteomes" id="UP000008152"/>
    </source>
</evidence>
<dbReference type="EMBL" id="CP000789">
    <property type="protein sequence ID" value="ABU70474.1"/>
    <property type="molecule type" value="Genomic_DNA"/>
</dbReference>
<gene>
    <name evidence="1" type="ordered locus">VIBHAR_01504</name>
</gene>
<dbReference type="Proteomes" id="UP000008152">
    <property type="component" value="Chromosome I"/>
</dbReference>
<dbReference type="KEGG" id="vha:VIBHAR_01504"/>
<dbReference type="AlphaFoldDB" id="A7MV29"/>
<evidence type="ECO:0000313" key="1">
    <source>
        <dbReference type="EMBL" id="ABU70474.1"/>
    </source>
</evidence>